<dbReference type="Gene3D" id="1.10.150.240">
    <property type="entry name" value="Putative phosphatase, domain 2"/>
    <property type="match status" value="1"/>
</dbReference>
<dbReference type="NCBIfam" id="TIGR01428">
    <property type="entry name" value="HAD_type_II"/>
    <property type="match status" value="1"/>
</dbReference>
<dbReference type="PANTHER" id="PTHR43316">
    <property type="entry name" value="HYDROLASE, HALOACID DELAHOGENASE-RELATED"/>
    <property type="match status" value="1"/>
</dbReference>
<dbReference type="STRING" id="1461694.ATO9_01805"/>
<dbReference type="InterPro" id="IPR023214">
    <property type="entry name" value="HAD_sf"/>
</dbReference>
<dbReference type="AlphaFoldDB" id="A0A0A0EIP3"/>
<dbReference type="InterPro" id="IPR023198">
    <property type="entry name" value="PGP-like_dom2"/>
</dbReference>
<dbReference type="Pfam" id="PF00702">
    <property type="entry name" value="Hydrolase"/>
    <property type="match status" value="1"/>
</dbReference>
<dbReference type="GO" id="GO:0018784">
    <property type="term" value="F:(S)-2-haloacid dehalogenase activity"/>
    <property type="evidence" value="ECO:0007669"/>
    <property type="project" value="UniProtKB-UniRule"/>
</dbReference>
<dbReference type="RefSeq" id="WP_043744242.1">
    <property type="nucleotide sequence ID" value="NZ_AQQX01000001.1"/>
</dbReference>
<comment type="similarity">
    <text evidence="1 3">Belongs to the HAD-like hydrolase superfamily. S-2-haloalkanoic acid dehalogenase family.</text>
</comment>
<dbReference type="eggNOG" id="COG1011">
    <property type="taxonomic scope" value="Bacteria"/>
</dbReference>
<dbReference type="PRINTS" id="PR00413">
    <property type="entry name" value="HADHALOGNASE"/>
</dbReference>
<dbReference type="EC" id="3.8.1.2" evidence="3"/>
<dbReference type="NCBIfam" id="TIGR01493">
    <property type="entry name" value="HAD-SF-IA-v2"/>
    <property type="match status" value="1"/>
</dbReference>
<comment type="catalytic activity">
    <reaction evidence="3">
        <text>an (S)-2-haloacid + H2O = a (2R)-2-hydroxycarboxylate + a halide anion + H(+)</text>
        <dbReference type="Rhea" id="RHEA:11192"/>
        <dbReference type="ChEBI" id="CHEBI:15377"/>
        <dbReference type="ChEBI" id="CHEBI:15378"/>
        <dbReference type="ChEBI" id="CHEBI:16042"/>
        <dbReference type="ChEBI" id="CHEBI:58314"/>
        <dbReference type="ChEBI" id="CHEBI:137405"/>
        <dbReference type="EC" id="3.8.1.2"/>
    </reaction>
</comment>
<gene>
    <name evidence="4" type="ORF">ATO9_01805</name>
</gene>
<evidence type="ECO:0000313" key="4">
    <source>
        <dbReference type="EMBL" id="KGM50259.1"/>
    </source>
</evidence>
<dbReference type="SFLD" id="SFLDG01129">
    <property type="entry name" value="C1.5:_HAD__Beta-PGM__Phosphata"/>
    <property type="match status" value="1"/>
</dbReference>
<dbReference type="SFLD" id="SFLDS00003">
    <property type="entry name" value="Haloacid_Dehalogenase"/>
    <property type="match status" value="1"/>
</dbReference>
<accession>A0A0A0EIP3</accession>
<dbReference type="Proteomes" id="UP000030004">
    <property type="component" value="Unassembled WGS sequence"/>
</dbReference>
<dbReference type="SUPFAM" id="SSF56784">
    <property type="entry name" value="HAD-like"/>
    <property type="match status" value="1"/>
</dbReference>
<dbReference type="PANTHER" id="PTHR43316:SF3">
    <property type="entry name" value="HALOACID DEHALOGENASE, TYPE II (AFU_ORTHOLOGUE AFUA_2G07750)-RELATED"/>
    <property type="match status" value="1"/>
</dbReference>
<keyword evidence="2 3" id="KW-0378">Hydrolase</keyword>
<keyword evidence="5" id="KW-1185">Reference proteome</keyword>
<dbReference type="InterPro" id="IPR006328">
    <property type="entry name" value="2-HAD"/>
</dbReference>
<comment type="caution">
    <text evidence="4">The sequence shown here is derived from an EMBL/GenBank/DDBJ whole genome shotgun (WGS) entry which is preliminary data.</text>
</comment>
<dbReference type="Gene3D" id="3.40.50.1000">
    <property type="entry name" value="HAD superfamily/HAD-like"/>
    <property type="match status" value="1"/>
</dbReference>
<dbReference type="SFLD" id="SFLDF00045">
    <property type="entry name" value="2-haloacid_dehalogenase"/>
    <property type="match status" value="1"/>
</dbReference>
<dbReference type="InterPro" id="IPR006439">
    <property type="entry name" value="HAD-SF_hydro_IA"/>
</dbReference>
<sequence length="227" mass="24935">MSITTCIFDAYGTLFDVNAAARIAAQEPGREAFAAVWPDLAEAWRRKQLEYSWLRAITGDHTDFWTVTQDGLDWAMEACGQSDPDLRERLLQLYFELDAYPEVPDMLRDLRNRGMKTAILSNGSPKMLEGAVNSAGIGALLDDVLSVESVGVFKPASAVYDLVGARFDTDPSQVLFASSNGWDAAAASAYGFFTVWVNRRGDPVDRMPGRPSLVVSDLSDVSNLKEI</sequence>
<comment type="function">
    <text evidence="3">Catalyzes the hydrolytic dehalogenation of small (S)-2-haloalkanoic acids to yield the corresponding (R)-2-hydroxyalkanoic acids.</text>
</comment>
<dbReference type="CDD" id="cd02588">
    <property type="entry name" value="HAD_L2-DEX"/>
    <property type="match status" value="1"/>
</dbReference>
<name>A0A0A0EIP3_9RHOB</name>
<evidence type="ECO:0000256" key="1">
    <source>
        <dbReference type="ARBA" id="ARBA00008106"/>
    </source>
</evidence>
<dbReference type="SFLD" id="SFLDG01135">
    <property type="entry name" value="C1.5.6:_HAD__Beta-PGM__Phospha"/>
    <property type="match status" value="1"/>
</dbReference>
<dbReference type="InterPro" id="IPR036412">
    <property type="entry name" value="HAD-like_sf"/>
</dbReference>
<evidence type="ECO:0000256" key="3">
    <source>
        <dbReference type="RuleBase" id="RU368077"/>
    </source>
</evidence>
<dbReference type="InterPro" id="IPR051540">
    <property type="entry name" value="S-2-haloacid_dehalogenase"/>
</dbReference>
<organism evidence="4 5">
    <name type="scientific">Pseudooceanicola atlanticus</name>
    <dbReference type="NCBI Taxonomy" id="1461694"/>
    <lineage>
        <taxon>Bacteria</taxon>
        <taxon>Pseudomonadati</taxon>
        <taxon>Pseudomonadota</taxon>
        <taxon>Alphaproteobacteria</taxon>
        <taxon>Rhodobacterales</taxon>
        <taxon>Paracoccaceae</taxon>
        <taxon>Pseudooceanicola</taxon>
    </lineage>
</organism>
<dbReference type="OrthoDB" id="7989657at2"/>
<evidence type="ECO:0000313" key="5">
    <source>
        <dbReference type="Proteomes" id="UP000030004"/>
    </source>
</evidence>
<evidence type="ECO:0000256" key="2">
    <source>
        <dbReference type="ARBA" id="ARBA00022801"/>
    </source>
</evidence>
<proteinExistence type="inferred from homology"/>
<reference evidence="4 5" key="1">
    <citation type="journal article" date="2015" name="Antonie Van Leeuwenhoek">
        <title>Pseudooceanicola atlanticus gen. nov. sp. nov., isolated from surface seawater of the Atlantic Ocean and reclassification of Oceanicola batsensis, Oceanicola marinus, Oceanicola nitratireducens, Oceanicola nanhaiensis, Oceanicola antarcticus and Oceanicola flagellatus, as Pseudooceanicola batsensis comb. nov., Pseudooceanicola marinus comb. nov., Pseudooceanicola nitratireducens comb. nov., Pseudooceanicola nanhaiensis comb. nov., Pseudooceanicola antarcticus comb. nov., and Pseudooceanicola flagellatus comb. nov.</title>
        <authorList>
            <person name="Lai Q."/>
            <person name="Li G."/>
            <person name="Liu X."/>
            <person name="Du Y."/>
            <person name="Sun F."/>
            <person name="Shao Z."/>
        </authorList>
    </citation>
    <scope>NUCLEOTIDE SEQUENCE [LARGE SCALE GENOMIC DNA]</scope>
    <source>
        <strain evidence="4 5">22II-s11g</strain>
    </source>
</reference>
<protein>
    <recommendedName>
        <fullName evidence="3">(S)-2-haloacid dehalogenase</fullName>
        <ecNumber evidence="3">3.8.1.2</ecNumber>
    </recommendedName>
    <alternativeName>
        <fullName evidence="3">2-haloalkanoic acid dehalogenase</fullName>
    </alternativeName>
    <alternativeName>
        <fullName evidence="3">Halocarboxylic acid halidohydrolase</fullName>
    </alternativeName>
    <alternativeName>
        <fullName evidence="3">L-2-haloacid dehalogenase</fullName>
    </alternativeName>
</protein>
<dbReference type="EMBL" id="AQQX01000001">
    <property type="protein sequence ID" value="KGM50259.1"/>
    <property type="molecule type" value="Genomic_DNA"/>
</dbReference>